<reference evidence="8" key="1">
    <citation type="submission" date="2016-02" db="EMBL/GenBank/DDBJ databases">
        <authorList>
            <person name="Holder M.E."/>
            <person name="Ajami N.J."/>
            <person name="Petrosino J.F."/>
        </authorList>
    </citation>
    <scope>NUCLEOTIDE SEQUENCE [LARGE SCALE GENOMIC DNA]</scope>
    <source>
        <strain evidence="8">CCUG 36733</strain>
    </source>
</reference>
<dbReference type="EMBL" id="CP014228">
    <property type="protein sequence ID" value="AMD88384.1"/>
    <property type="molecule type" value="Genomic_DNA"/>
</dbReference>
<dbReference type="PANTHER" id="PTHR30563:SF0">
    <property type="entry name" value="DNA RECOMBINATION PROTEIN RMUC"/>
    <property type="match status" value="1"/>
</dbReference>
<dbReference type="PANTHER" id="PTHR30563">
    <property type="entry name" value="DNA RECOMBINATION PROTEIN RMUC"/>
    <property type="match status" value="1"/>
</dbReference>
<evidence type="ECO:0000313" key="7">
    <source>
        <dbReference type="EMBL" id="AMD88384.1"/>
    </source>
</evidence>
<dbReference type="AlphaFoldDB" id="A0A120KMR1"/>
<feature type="compositionally biased region" description="Low complexity" evidence="6">
    <location>
        <begin position="259"/>
        <end position="284"/>
    </location>
</feature>
<evidence type="ECO:0000313" key="8">
    <source>
        <dbReference type="Proteomes" id="UP000065220"/>
    </source>
</evidence>
<evidence type="ECO:0000256" key="2">
    <source>
        <dbReference type="ARBA" id="ARBA00009840"/>
    </source>
</evidence>
<proteinExistence type="inferred from homology"/>
<dbReference type="InterPro" id="IPR003798">
    <property type="entry name" value="DNA_recombination_RmuC"/>
</dbReference>
<comment type="similarity">
    <text evidence="2">Belongs to the RmuC family.</text>
</comment>
<keyword evidence="3 5" id="KW-0175">Coiled coil</keyword>
<evidence type="ECO:0000256" key="1">
    <source>
        <dbReference type="ARBA" id="ARBA00003416"/>
    </source>
</evidence>
<protein>
    <submittedName>
        <fullName evidence="7">Recombinase RmuC</fullName>
    </submittedName>
</protein>
<dbReference type="KEGG" id="ard:AXF14_02665"/>
<feature type="region of interest" description="Disordered" evidence="6">
    <location>
        <begin position="230"/>
        <end position="286"/>
    </location>
</feature>
<dbReference type="OrthoDB" id="370725at2"/>
<evidence type="ECO:0000256" key="5">
    <source>
        <dbReference type="SAM" id="Coils"/>
    </source>
</evidence>
<keyword evidence="8" id="KW-1185">Reference proteome</keyword>
<organism evidence="7 8">
    <name type="scientific">Actinomyces radicidentis</name>
    <dbReference type="NCBI Taxonomy" id="111015"/>
    <lineage>
        <taxon>Bacteria</taxon>
        <taxon>Bacillati</taxon>
        <taxon>Actinomycetota</taxon>
        <taxon>Actinomycetes</taxon>
        <taxon>Actinomycetales</taxon>
        <taxon>Actinomycetaceae</taxon>
        <taxon>Actinomyces</taxon>
    </lineage>
</organism>
<dbReference type="GO" id="GO:0006310">
    <property type="term" value="P:DNA recombination"/>
    <property type="evidence" value="ECO:0007669"/>
    <property type="project" value="UniProtKB-KW"/>
</dbReference>
<keyword evidence="4" id="KW-0233">DNA recombination</keyword>
<evidence type="ECO:0000256" key="4">
    <source>
        <dbReference type="ARBA" id="ARBA00023172"/>
    </source>
</evidence>
<gene>
    <name evidence="7" type="ORF">AXF14_02665</name>
</gene>
<dbReference type="Proteomes" id="UP000065220">
    <property type="component" value="Chromosome"/>
</dbReference>
<name>A0A120KMR1_ACTRD</name>
<dbReference type="RefSeq" id="WP_067943941.1">
    <property type="nucleotide sequence ID" value="NZ_CP014228.1"/>
</dbReference>
<sequence length="467" mass="48567">MSTTALPVLLLVLGLAVGAALGYALAVARSATARAGGRDEAASLRAEAAQWRARAEELSERTQLAEERAERDGAVLRALAPVRQQLEQVGARVESMERQRAAQHATLAEQLRAGARSEQELRRATASLEGALRSRSSRGLWGEVELARVLEASGMMRHIDFVEQRSVASVVGRRAGAGALDDAGRGAGRSRPDAVIHLPGGGHLALDAKVPLDAYLRACGVGVEAHGADDSGATAQGTGHDADPGTGPGIEGTTVAQDARGAAPGGARPAHGAAGGSATPAGPAEAERARLLAQHARALRGHVDALADRHYDRSLGDSPELVVLFVPAEPILAAALDADPALMEHALDRGVALASPASLLGILRTCATAWARTAVNEDARELLDLGRTLYERLGTVAGHLDQLGSALTRSVTAYNRAVGSVESRLLVTARSFEALGDSLPELHEVDPDAAQVRRLTAPELTDHPLRS</sequence>
<evidence type="ECO:0000256" key="3">
    <source>
        <dbReference type="ARBA" id="ARBA00023054"/>
    </source>
</evidence>
<evidence type="ECO:0000256" key="6">
    <source>
        <dbReference type="SAM" id="MobiDB-lite"/>
    </source>
</evidence>
<feature type="coiled-coil region" evidence="5">
    <location>
        <begin position="41"/>
        <end position="72"/>
    </location>
</feature>
<dbReference type="Pfam" id="PF02646">
    <property type="entry name" value="RmuC"/>
    <property type="match status" value="2"/>
</dbReference>
<comment type="function">
    <text evidence="1">Involved in DNA recombination.</text>
</comment>
<accession>A0A120KMR1</accession>